<evidence type="ECO:0000313" key="1">
    <source>
        <dbReference type="EMBL" id="SMF65482.1"/>
    </source>
</evidence>
<dbReference type="RefSeq" id="WP_085424075.1">
    <property type="nucleotide sequence ID" value="NZ_FXAF01000011.1"/>
</dbReference>
<dbReference type="AlphaFoldDB" id="A0A1X7G7R6"/>
<name>A0A1X7G7R6_9HYPH</name>
<dbReference type="EMBL" id="FXAF01000011">
    <property type="protein sequence ID" value="SMF65482.1"/>
    <property type="molecule type" value="Genomic_DNA"/>
</dbReference>
<accession>A0A1X7G7R6</accession>
<organism evidence="1 2">
    <name type="scientific">Xaviernesmea oryzae</name>
    <dbReference type="NCBI Taxonomy" id="464029"/>
    <lineage>
        <taxon>Bacteria</taxon>
        <taxon>Pseudomonadati</taxon>
        <taxon>Pseudomonadota</taxon>
        <taxon>Alphaproteobacteria</taxon>
        <taxon>Hyphomicrobiales</taxon>
        <taxon>Rhizobiaceae</taxon>
        <taxon>Rhizobium/Agrobacterium group</taxon>
        <taxon>Xaviernesmea</taxon>
    </lineage>
</organism>
<dbReference type="Proteomes" id="UP000192903">
    <property type="component" value="Unassembled WGS sequence"/>
</dbReference>
<dbReference type="STRING" id="464029.SAMN02982989_3366"/>
<gene>
    <name evidence="1" type="ORF">SAMN02982989_3366</name>
</gene>
<reference evidence="2" key="1">
    <citation type="submission" date="2017-04" db="EMBL/GenBank/DDBJ databases">
        <authorList>
            <person name="Varghese N."/>
            <person name="Submissions S."/>
        </authorList>
    </citation>
    <scope>NUCLEOTIDE SEQUENCE [LARGE SCALE GENOMIC DNA]</scope>
    <source>
        <strain evidence="2">B4P</strain>
    </source>
</reference>
<dbReference type="OrthoDB" id="9904498at2"/>
<keyword evidence="2" id="KW-1185">Reference proteome</keyword>
<protein>
    <submittedName>
        <fullName evidence="1">Uncharacterized protein</fullName>
    </submittedName>
</protein>
<sequence>MSGSFGPLSQEQFKDLVDAPYGRAGDTIRKFDPLFGKTSSDGEIVKWRIKLVQEVRMVGYVTVEAVNEEEAELAAEAIPDASVSWDFEDADSSYCVEVRRM</sequence>
<evidence type="ECO:0000313" key="2">
    <source>
        <dbReference type="Proteomes" id="UP000192903"/>
    </source>
</evidence>
<proteinExistence type="predicted"/>